<dbReference type="RefSeq" id="WP_082834080.1">
    <property type="nucleotide sequence ID" value="NZ_JABUKE010000003.1"/>
</dbReference>
<dbReference type="Gene3D" id="3.10.560.10">
    <property type="entry name" value="Outer membrane lipoprotein wza domain like"/>
    <property type="match status" value="1"/>
</dbReference>
<evidence type="ECO:0000259" key="2">
    <source>
        <dbReference type="SMART" id="SM00278"/>
    </source>
</evidence>
<evidence type="ECO:0000313" key="4">
    <source>
        <dbReference type="Proteomes" id="UP001520140"/>
    </source>
</evidence>
<dbReference type="InterPro" id="IPR003583">
    <property type="entry name" value="Hlx-hairpin-Hlx_DNA-bd_motif"/>
</dbReference>
<feature type="domain" description="Helix-hairpin-helix DNA-binding motif class 1" evidence="2">
    <location>
        <begin position="225"/>
        <end position="244"/>
    </location>
</feature>
<dbReference type="InterPro" id="IPR019554">
    <property type="entry name" value="Soluble_ligand-bd"/>
</dbReference>
<sequence length="247" mass="24463">MTSSDLASDLADGPGYDDRPVRPERPTPRPRGVRLDLGSRGLRALVVVGVVLVLGTAGLLMRDAPEVVAVPPLPSVAGPALESAPSAEPDPPGSMVVSVVGAVLRPGLVTVPVGSRVADAVAAAGGHRPEADMLTLNWARPVADGEQVVVGVGGTAPVGGVLPADGTPPAGGTPTLSGAGSAAPGRISLNSATEADLDALPGVGPVTAAAIVAWREENGPFASVEQLAEVTGIGPARLEKLTELVVP</sequence>
<comment type="caution">
    <text evidence="3">The sequence shown here is derived from an EMBL/GenBank/DDBJ whole genome shotgun (WGS) entry which is preliminary data.</text>
</comment>
<keyword evidence="3" id="KW-0238">DNA-binding</keyword>
<feature type="compositionally biased region" description="Basic and acidic residues" evidence="1">
    <location>
        <begin position="16"/>
        <end position="27"/>
    </location>
</feature>
<dbReference type="EMBL" id="JABUKG010000004">
    <property type="protein sequence ID" value="MBY6320297.1"/>
    <property type="molecule type" value="Genomic_DNA"/>
</dbReference>
<keyword evidence="4" id="KW-1185">Reference proteome</keyword>
<protein>
    <submittedName>
        <fullName evidence="3">ComEA family DNA-binding protein</fullName>
    </submittedName>
</protein>
<dbReference type="Proteomes" id="UP001520140">
    <property type="component" value="Unassembled WGS sequence"/>
</dbReference>
<dbReference type="SUPFAM" id="SSF47781">
    <property type="entry name" value="RuvA domain 2-like"/>
    <property type="match status" value="1"/>
</dbReference>
<dbReference type="Pfam" id="PF12836">
    <property type="entry name" value="HHH_3"/>
    <property type="match status" value="1"/>
</dbReference>
<proteinExistence type="predicted"/>
<name>A0ABS7NQL9_9NOCA</name>
<dbReference type="InterPro" id="IPR051675">
    <property type="entry name" value="Endo/Exo/Phosphatase_dom_1"/>
</dbReference>
<evidence type="ECO:0000313" key="3">
    <source>
        <dbReference type="EMBL" id="MBY6320297.1"/>
    </source>
</evidence>
<feature type="region of interest" description="Disordered" evidence="1">
    <location>
        <begin position="1"/>
        <end position="35"/>
    </location>
</feature>
<dbReference type="NCBIfam" id="TIGR00426">
    <property type="entry name" value="competence protein ComEA helix-hairpin-helix repeat region"/>
    <property type="match status" value="1"/>
</dbReference>
<dbReference type="Gene3D" id="1.10.150.320">
    <property type="entry name" value="Photosystem II 12 kDa extrinsic protein"/>
    <property type="match status" value="1"/>
</dbReference>
<dbReference type="Pfam" id="PF10531">
    <property type="entry name" value="SLBB"/>
    <property type="match status" value="1"/>
</dbReference>
<evidence type="ECO:0000256" key="1">
    <source>
        <dbReference type="SAM" id="MobiDB-lite"/>
    </source>
</evidence>
<dbReference type="InterPro" id="IPR010994">
    <property type="entry name" value="RuvA_2-like"/>
</dbReference>
<dbReference type="GO" id="GO:0003677">
    <property type="term" value="F:DNA binding"/>
    <property type="evidence" value="ECO:0007669"/>
    <property type="project" value="UniProtKB-KW"/>
</dbReference>
<dbReference type="InterPro" id="IPR004509">
    <property type="entry name" value="Competence_ComEA_HhH"/>
</dbReference>
<feature type="domain" description="Helix-hairpin-helix DNA-binding motif class 1" evidence="2">
    <location>
        <begin position="195"/>
        <end position="214"/>
    </location>
</feature>
<reference evidence="3 4" key="1">
    <citation type="submission" date="2020-06" db="EMBL/GenBank/DDBJ databases">
        <title>Taxonomy, biology and ecology of Rhodococcus bacteria occurring in California pistachio and other woody hosts as revealed by genome sequence analyses.</title>
        <authorList>
            <person name="Gai Y."/>
            <person name="Riely B."/>
        </authorList>
    </citation>
    <scope>NUCLEOTIDE SEQUENCE [LARGE SCALE GENOMIC DNA]</scope>
    <source>
        <strain evidence="3 4">BP-284</strain>
    </source>
</reference>
<dbReference type="PANTHER" id="PTHR21180:SF32">
    <property type="entry name" value="ENDONUCLEASE_EXONUCLEASE_PHOSPHATASE FAMILY DOMAIN-CONTAINING PROTEIN 1"/>
    <property type="match status" value="1"/>
</dbReference>
<gene>
    <name evidence="3" type="ORF">HQ605_05655</name>
</gene>
<accession>A0ABS7NQL9</accession>
<organism evidence="3 4">
    <name type="scientific">Rhodococcoides kroppenstedtii</name>
    <dbReference type="NCBI Taxonomy" id="293050"/>
    <lineage>
        <taxon>Bacteria</taxon>
        <taxon>Bacillati</taxon>
        <taxon>Actinomycetota</taxon>
        <taxon>Actinomycetes</taxon>
        <taxon>Mycobacteriales</taxon>
        <taxon>Nocardiaceae</taxon>
        <taxon>Rhodococcoides</taxon>
    </lineage>
</organism>
<dbReference type="PANTHER" id="PTHR21180">
    <property type="entry name" value="ENDONUCLEASE/EXONUCLEASE/PHOSPHATASE FAMILY DOMAIN-CONTAINING PROTEIN 1"/>
    <property type="match status" value="1"/>
</dbReference>
<dbReference type="SMART" id="SM00278">
    <property type="entry name" value="HhH1"/>
    <property type="match status" value="2"/>
</dbReference>